<evidence type="ECO:0000256" key="1">
    <source>
        <dbReference type="SAM" id="MobiDB-lite"/>
    </source>
</evidence>
<organism evidence="2 3">
    <name type="scientific">Adineta ricciae</name>
    <name type="common">Rotifer</name>
    <dbReference type="NCBI Taxonomy" id="249248"/>
    <lineage>
        <taxon>Eukaryota</taxon>
        <taxon>Metazoa</taxon>
        <taxon>Spiralia</taxon>
        <taxon>Gnathifera</taxon>
        <taxon>Rotifera</taxon>
        <taxon>Eurotatoria</taxon>
        <taxon>Bdelloidea</taxon>
        <taxon>Adinetida</taxon>
        <taxon>Adinetidae</taxon>
        <taxon>Adineta</taxon>
    </lineage>
</organism>
<feature type="region of interest" description="Disordered" evidence="1">
    <location>
        <begin position="127"/>
        <end position="245"/>
    </location>
</feature>
<evidence type="ECO:0000313" key="2">
    <source>
        <dbReference type="EMBL" id="CAF1508740.1"/>
    </source>
</evidence>
<feature type="compositionally biased region" description="Polar residues" evidence="1">
    <location>
        <begin position="127"/>
        <end position="158"/>
    </location>
</feature>
<feature type="compositionally biased region" description="Polar residues" evidence="1">
    <location>
        <begin position="166"/>
        <end position="181"/>
    </location>
</feature>
<keyword evidence="3" id="KW-1185">Reference proteome</keyword>
<sequence length="296" mass="33460">MNVSSEALALPLNHRDQHRILINSDSSMFMSASPVAVSNKIKAIQTRRPRVTLPSYYDFTDIRPIHIGNTNGMTNSLTTFTNVSPDKLHEHSKDLRLGRIFSRRNQRPCCLSNTPAANQQSLIWSTYNSPSSIPKQSQTNSPSPLNRITNRSTITNIPDINRRSSRAQTTSRHPSADQENSAIPLESRHKSLSKTKSATPKIYQRATPKSKSPFTTSNTQQTQRLNSNGSKPFNNESLNPNNNNTNVIPLCESEEDDEDIPDIDAEFEEYLRKAIVKCADWLMKYVIDKKYDENVE</sequence>
<evidence type="ECO:0000313" key="3">
    <source>
        <dbReference type="Proteomes" id="UP000663828"/>
    </source>
</evidence>
<dbReference type="EMBL" id="CAJNOR010004520">
    <property type="protein sequence ID" value="CAF1508740.1"/>
    <property type="molecule type" value="Genomic_DNA"/>
</dbReference>
<dbReference type="Proteomes" id="UP000663828">
    <property type="component" value="Unassembled WGS sequence"/>
</dbReference>
<proteinExistence type="predicted"/>
<accession>A0A815THU5</accession>
<gene>
    <name evidence="2" type="ORF">XAT740_LOCUS40091</name>
</gene>
<protein>
    <submittedName>
        <fullName evidence="2">Uncharacterized protein</fullName>
    </submittedName>
</protein>
<name>A0A815THU5_ADIRI</name>
<feature type="compositionally biased region" description="Low complexity" evidence="1">
    <location>
        <begin position="234"/>
        <end position="245"/>
    </location>
</feature>
<comment type="caution">
    <text evidence="2">The sequence shown here is derived from an EMBL/GenBank/DDBJ whole genome shotgun (WGS) entry which is preliminary data.</text>
</comment>
<dbReference type="AlphaFoldDB" id="A0A815THU5"/>
<feature type="compositionally biased region" description="Polar residues" evidence="1">
    <location>
        <begin position="207"/>
        <end position="233"/>
    </location>
</feature>
<reference evidence="2" key="1">
    <citation type="submission" date="2021-02" db="EMBL/GenBank/DDBJ databases">
        <authorList>
            <person name="Nowell W R."/>
        </authorList>
    </citation>
    <scope>NUCLEOTIDE SEQUENCE</scope>
</reference>